<keyword evidence="12 18" id="KW-0548">Nucleotidyltransferase</keyword>
<comment type="catalytic activity">
    <reaction evidence="1 18">
        <text>a 1,2-diacyl-sn-glycero-3-phosphate + CTP + H(+) = a CDP-1,2-diacyl-sn-glycerol + diphosphate</text>
        <dbReference type="Rhea" id="RHEA:16229"/>
        <dbReference type="ChEBI" id="CHEBI:15378"/>
        <dbReference type="ChEBI" id="CHEBI:33019"/>
        <dbReference type="ChEBI" id="CHEBI:37563"/>
        <dbReference type="ChEBI" id="CHEBI:58332"/>
        <dbReference type="ChEBI" id="CHEBI:58608"/>
        <dbReference type="EC" id="2.7.7.41"/>
    </reaction>
</comment>
<dbReference type="RefSeq" id="WP_148951931.1">
    <property type="nucleotide sequence ID" value="NZ_CP043312.1"/>
</dbReference>
<evidence type="ECO:0000256" key="3">
    <source>
        <dbReference type="ARBA" id="ARBA00005119"/>
    </source>
</evidence>
<dbReference type="GO" id="GO:0005886">
    <property type="term" value="C:plasma membrane"/>
    <property type="evidence" value="ECO:0007669"/>
    <property type="project" value="UniProtKB-SubCell"/>
</dbReference>
<feature type="transmembrane region" description="Helical" evidence="19">
    <location>
        <begin position="78"/>
        <end position="100"/>
    </location>
</feature>
<evidence type="ECO:0000256" key="15">
    <source>
        <dbReference type="ARBA" id="ARBA00023136"/>
    </source>
</evidence>
<accession>A0A5C0UIJ3</accession>
<reference evidence="20 21" key="1">
    <citation type="submission" date="2019-08" db="EMBL/GenBank/DDBJ databases">
        <title>Highly reduced genomes of protist endosymbionts show evolutionary convergence.</title>
        <authorList>
            <person name="George E."/>
            <person name="Husnik F."/>
            <person name="Tashyreva D."/>
            <person name="Prokopchuk G."/>
            <person name="Horak A."/>
            <person name="Kwong W.K."/>
            <person name="Lukes J."/>
            <person name="Keeling P.J."/>
        </authorList>
    </citation>
    <scope>NUCLEOTIDE SEQUENCE [LARGE SCALE GENOMIC DNA]</scope>
    <source>
        <strain evidence="20">1621</strain>
    </source>
</reference>
<comment type="pathway">
    <text evidence="3 18">Phospholipid metabolism; CDP-diacylglycerol biosynthesis; CDP-diacylglycerol from sn-glycerol 3-phosphate: step 3/3.</text>
</comment>
<keyword evidence="17" id="KW-1208">Phospholipid metabolism</keyword>
<evidence type="ECO:0000256" key="1">
    <source>
        <dbReference type="ARBA" id="ARBA00001698"/>
    </source>
</evidence>
<evidence type="ECO:0000256" key="18">
    <source>
        <dbReference type="RuleBase" id="RU003938"/>
    </source>
</evidence>
<organism evidence="20 21">
    <name type="scientific">Candidatus Sneabacter namystus</name>
    <dbReference type="NCBI Taxonomy" id="2601646"/>
    <lineage>
        <taxon>Bacteria</taxon>
        <taxon>Pseudomonadati</taxon>
        <taxon>Pseudomonadota</taxon>
        <taxon>Alphaproteobacteria</taxon>
        <taxon>Rickettsiales</taxon>
        <taxon>Rickettsiaceae</taxon>
        <taxon>Rickettsieae</taxon>
        <taxon>Candidatus Sneabacter</taxon>
    </lineage>
</organism>
<dbReference type="PROSITE" id="PS01315">
    <property type="entry name" value="CDS"/>
    <property type="match status" value="1"/>
</dbReference>
<evidence type="ECO:0000256" key="8">
    <source>
        <dbReference type="ARBA" id="ARBA00022475"/>
    </source>
</evidence>
<dbReference type="OrthoDB" id="9799199at2"/>
<dbReference type="Proteomes" id="UP000323844">
    <property type="component" value="Chromosome"/>
</dbReference>
<keyword evidence="14" id="KW-0443">Lipid metabolism</keyword>
<dbReference type="PANTHER" id="PTHR46382">
    <property type="entry name" value="PHOSPHATIDATE CYTIDYLYLTRANSFERASE"/>
    <property type="match status" value="1"/>
</dbReference>
<gene>
    <name evidence="20" type="ORF">FZC37_01290</name>
</gene>
<dbReference type="PANTHER" id="PTHR46382:SF1">
    <property type="entry name" value="PHOSPHATIDATE CYTIDYLYLTRANSFERASE"/>
    <property type="match status" value="1"/>
</dbReference>
<proteinExistence type="inferred from homology"/>
<dbReference type="InterPro" id="IPR000374">
    <property type="entry name" value="PC_trans"/>
</dbReference>
<keyword evidence="16" id="KW-0594">Phospholipid biosynthesis</keyword>
<protein>
    <recommendedName>
        <fullName evidence="7 18">Phosphatidate cytidylyltransferase</fullName>
        <ecNumber evidence="6 18">2.7.7.41</ecNumber>
    </recommendedName>
</protein>
<dbReference type="KEGG" id="snay:FZC37_01290"/>
<evidence type="ECO:0000256" key="17">
    <source>
        <dbReference type="ARBA" id="ARBA00023264"/>
    </source>
</evidence>
<dbReference type="EMBL" id="CP043312">
    <property type="protein sequence ID" value="QEK39570.1"/>
    <property type="molecule type" value="Genomic_DNA"/>
</dbReference>
<dbReference type="AlphaFoldDB" id="A0A5C0UIJ3"/>
<dbReference type="GO" id="GO:0004605">
    <property type="term" value="F:phosphatidate cytidylyltransferase activity"/>
    <property type="evidence" value="ECO:0007669"/>
    <property type="project" value="UniProtKB-EC"/>
</dbReference>
<evidence type="ECO:0000256" key="11">
    <source>
        <dbReference type="ARBA" id="ARBA00022692"/>
    </source>
</evidence>
<feature type="transmembrane region" description="Helical" evidence="19">
    <location>
        <begin position="51"/>
        <end position="72"/>
    </location>
</feature>
<evidence type="ECO:0000313" key="20">
    <source>
        <dbReference type="EMBL" id="QEK39570.1"/>
    </source>
</evidence>
<keyword evidence="13 19" id="KW-1133">Transmembrane helix</keyword>
<keyword evidence="11 18" id="KW-0812">Transmembrane</keyword>
<keyword evidence="15 19" id="KW-0472">Membrane</keyword>
<keyword evidence="21" id="KW-1185">Reference proteome</keyword>
<evidence type="ECO:0000256" key="12">
    <source>
        <dbReference type="ARBA" id="ARBA00022695"/>
    </source>
</evidence>
<keyword evidence="8" id="KW-1003">Cell membrane</keyword>
<keyword evidence="10 18" id="KW-0808">Transferase</keyword>
<feature type="transmembrane region" description="Helical" evidence="19">
    <location>
        <begin position="112"/>
        <end position="131"/>
    </location>
</feature>
<dbReference type="Pfam" id="PF01148">
    <property type="entry name" value="CTP_transf_1"/>
    <property type="match status" value="1"/>
</dbReference>
<evidence type="ECO:0000256" key="16">
    <source>
        <dbReference type="ARBA" id="ARBA00023209"/>
    </source>
</evidence>
<sequence>MQQLILRSVSAAVIVVTILSLIFSKILYCLLLAFIFTGMITEWQNITKKKLLHLGVATCLLPTISLGILRFYSLPLSILYFVTLWSVDTSAMLGGMYFKGPKLAVRITPKKTWSGFCVGIVTCCVILLYVFSYNVPIVRMNVRNCAIALSIFASFAVIAQIGDLAMSAFKRKFGVKDSGDFIPGHGGFLDRFDSSILSAPFVLLCCYIIGSFDFQTLSQYIKT</sequence>
<evidence type="ECO:0000256" key="9">
    <source>
        <dbReference type="ARBA" id="ARBA00022516"/>
    </source>
</evidence>
<keyword evidence="9" id="KW-0444">Lipid biosynthesis</keyword>
<dbReference type="UniPathway" id="UPA00557">
    <property type="reaction ID" value="UER00614"/>
</dbReference>
<evidence type="ECO:0000256" key="5">
    <source>
        <dbReference type="ARBA" id="ARBA00010185"/>
    </source>
</evidence>
<evidence type="ECO:0000256" key="10">
    <source>
        <dbReference type="ARBA" id="ARBA00022679"/>
    </source>
</evidence>
<evidence type="ECO:0000256" key="13">
    <source>
        <dbReference type="ARBA" id="ARBA00022989"/>
    </source>
</evidence>
<name>A0A5C0UIJ3_9RICK</name>
<evidence type="ECO:0000256" key="7">
    <source>
        <dbReference type="ARBA" id="ARBA00019373"/>
    </source>
</evidence>
<evidence type="ECO:0000256" key="2">
    <source>
        <dbReference type="ARBA" id="ARBA00004651"/>
    </source>
</evidence>
<dbReference type="GO" id="GO:0016024">
    <property type="term" value="P:CDP-diacylglycerol biosynthetic process"/>
    <property type="evidence" value="ECO:0007669"/>
    <property type="project" value="UniProtKB-UniPathway"/>
</dbReference>
<feature type="transmembrane region" description="Helical" evidence="19">
    <location>
        <begin position="146"/>
        <end position="166"/>
    </location>
</feature>
<dbReference type="EC" id="2.7.7.41" evidence="6 18"/>
<evidence type="ECO:0000313" key="21">
    <source>
        <dbReference type="Proteomes" id="UP000323844"/>
    </source>
</evidence>
<evidence type="ECO:0000256" key="19">
    <source>
        <dbReference type="SAM" id="Phobius"/>
    </source>
</evidence>
<evidence type="ECO:0000256" key="4">
    <source>
        <dbReference type="ARBA" id="ARBA00005189"/>
    </source>
</evidence>
<comment type="pathway">
    <text evidence="4">Lipid metabolism.</text>
</comment>
<evidence type="ECO:0000256" key="14">
    <source>
        <dbReference type="ARBA" id="ARBA00023098"/>
    </source>
</evidence>
<evidence type="ECO:0000256" key="6">
    <source>
        <dbReference type="ARBA" id="ARBA00012487"/>
    </source>
</evidence>
<comment type="similarity">
    <text evidence="5 18">Belongs to the CDS family.</text>
</comment>
<comment type="subcellular location">
    <subcellularLocation>
        <location evidence="2">Cell membrane</location>
        <topology evidence="2">Multi-pass membrane protein</topology>
    </subcellularLocation>
</comment>
<feature type="transmembrane region" description="Helical" evidence="19">
    <location>
        <begin position="12"/>
        <end position="39"/>
    </location>
</feature>